<feature type="chain" id="PRO_5029562947" description="Curli production assembly/transport component CsgG" evidence="1">
    <location>
        <begin position="22"/>
        <end position="415"/>
    </location>
</feature>
<dbReference type="Gene3D" id="3.40.50.10610">
    <property type="entry name" value="ABC-type transport auxiliary lipoprotein component"/>
    <property type="match status" value="1"/>
</dbReference>
<sequence>MLPGLVLMTALCLLAFGTVGAESITITGKGTGKDREAAVQSALQDALRQVNGLNMVATQKTRRDSVQLSVTDPKGDSSTVKLEANSQSSTTIDTKGVISSYQIEDVGSENGLVAVTIRAVVERYSAPGISTDSRRKLAVMPFGAPSDDIGRKVTQQAVSQLVQSRRFAVLDRENDAAYVAEASRWASNLTRVQEKAKLAQQLGADYLLVATVSSFDAKVQTQTLALTGESKRIVSGYGVLQYRVLVPATMQVKWAADIAVTLDRPAEAADSAPEDMLAAELAGRLNTEIVESIYPLQVISTDASGQIVINQGGASVREGSRYAVYTTGKTLYDPYTKESLGKEEVRVATLEIVEVKPKYAVARVVPGAEPAAAVPVGAICRSLPDDGGAAQARQGGKADLVERNEAGGGVKLPFD</sequence>
<organism evidence="2 3">
    <name type="scientific">Desulfovibrio psychrotolerans</name>
    <dbReference type="NCBI Taxonomy" id="415242"/>
    <lineage>
        <taxon>Bacteria</taxon>
        <taxon>Pseudomonadati</taxon>
        <taxon>Thermodesulfobacteriota</taxon>
        <taxon>Desulfovibrionia</taxon>
        <taxon>Desulfovibrionales</taxon>
        <taxon>Desulfovibrionaceae</taxon>
        <taxon>Desulfovibrio</taxon>
    </lineage>
</organism>
<dbReference type="EMBL" id="BLVP01000033">
    <property type="protein sequence ID" value="GFM38046.1"/>
    <property type="molecule type" value="Genomic_DNA"/>
</dbReference>
<evidence type="ECO:0008006" key="4">
    <source>
        <dbReference type="Google" id="ProtNLM"/>
    </source>
</evidence>
<evidence type="ECO:0000313" key="2">
    <source>
        <dbReference type="EMBL" id="GFM38046.1"/>
    </source>
</evidence>
<accession>A0A7J0BWE6</accession>
<evidence type="ECO:0000313" key="3">
    <source>
        <dbReference type="Proteomes" id="UP000503820"/>
    </source>
</evidence>
<name>A0A7J0BWE6_9BACT</name>
<keyword evidence="1" id="KW-0732">Signal</keyword>
<dbReference type="Pfam" id="PF03783">
    <property type="entry name" value="CsgG"/>
    <property type="match status" value="1"/>
</dbReference>
<keyword evidence="3" id="KW-1185">Reference proteome</keyword>
<dbReference type="AlphaFoldDB" id="A0A7J0BWE6"/>
<feature type="signal peptide" evidence="1">
    <location>
        <begin position="1"/>
        <end position="21"/>
    </location>
</feature>
<evidence type="ECO:0000256" key="1">
    <source>
        <dbReference type="SAM" id="SignalP"/>
    </source>
</evidence>
<dbReference type="InterPro" id="IPR005534">
    <property type="entry name" value="Curli_assmbl/transp-comp_CsgG"/>
</dbReference>
<dbReference type="Proteomes" id="UP000503820">
    <property type="component" value="Unassembled WGS sequence"/>
</dbReference>
<reference evidence="2 3" key="1">
    <citation type="submission" date="2020-05" db="EMBL/GenBank/DDBJ databases">
        <title>Draft genome sequence of Desulfovibrio psychrotolerans JS1T.</title>
        <authorList>
            <person name="Ueno A."/>
            <person name="Tamazawa S."/>
            <person name="Tamamura S."/>
            <person name="Murakami T."/>
            <person name="Kiyama T."/>
            <person name="Inomata H."/>
            <person name="Amano Y."/>
            <person name="Miyakawa K."/>
            <person name="Tamaki H."/>
            <person name="Naganuma T."/>
            <person name="Kaneko K."/>
        </authorList>
    </citation>
    <scope>NUCLEOTIDE SEQUENCE [LARGE SCALE GENOMIC DNA]</scope>
    <source>
        <strain evidence="2 3">JS1</strain>
    </source>
</reference>
<gene>
    <name evidence="2" type="ORF">DSM19430T_27300</name>
</gene>
<proteinExistence type="predicted"/>
<comment type="caution">
    <text evidence="2">The sequence shown here is derived from an EMBL/GenBank/DDBJ whole genome shotgun (WGS) entry which is preliminary data.</text>
</comment>
<dbReference type="GO" id="GO:0030288">
    <property type="term" value="C:outer membrane-bounded periplasmic space"/>
    <property type="evidence" value="ECO:0007669"/>
    <property type="project" value="InterPro"/>
</dbReference>
<protein>
    <recommendedName>
        <fullName evidence="4">Curli production assembly/transport component CsgG</fullName>
    </recommendedName>
</protein>